<evidence type="ECO:0000313" key="2">
    <source>
        <dbReference type="Proteomes" id="UP000305948"/>
    </source>
</evidence>
<protein>
    <submittedName>
        <fullName evidence="1">Uncharacterized protein</fullName>
    </submittedName>
</protein>
<dbReference type="Proteomes" id="UP000305948">
    <property type="component" value="Unassembled WGS sequence"/>
</dbReference>
<evidence type="ECO:0000313" key="1">
    <source>
        <dbReference type="EMBL" id="TFK56036.1"/>
    </source>
</evidence>
<keyword evidence="2" id="KW-1185">Reference proteome</keyword>
<proteinExistence type="predicted"/>
<reference evidence="1 2" key="1">
    <citation type="journal article" date="2019" name="Nat. Ecol. Evol.">
        <title>Megaphylogeny resolves global patterns of mushroom evolution.</title>
        <authorList>
            <person name="Varga T."/>
            <person name="Krizsan K."/>
            <person name="Foldi C."/>
            <person name="Dima B."/>
            <person name="Sanchez-Garcia M."/>
            <person name="Sanchez-Ramirez S."/>
            <person name="Szollosi G.J."/>
            <person name="Szarkandi J.G."/>
            <person name="Papp V."/>
            <person name="Albert L."/>
            <person name="Andreopoulos W."/>
            <person name="Angelini C."/>
            <person name="Antonin V."/>
            <person name="Barry K.W."/>
            <person name="Bougher N.L."/>
            <person name="Buchanan P."/>
            <person name="Buyck B."/>
            <person name="Bense V."/>
            <person name="Catcheside P."/>
            <person name="Chovatia M."/>
            <person name="Cooper J."/>
            <person name="Damon W."/>
            <person name="Desjardin D."/>
            <person name="Finy P."/>
            <person name="Geml J."/>
            <person name="Haridas S."/>
            <person name="Hughes K."/>
            <person name="Justo A."/>
            <person name="Karasinski D."/>
            <person name="Kautmanova I."/>
            <person name="Kiss B."/>
            <person name="Kocsube S."/>
            <person name="Kotiranta H."/>
            <person name="LaButti K.M."/>
            <person name="Lechner B.E."/>
            <person name="Liimatainen K."/>
            <person name="Lipzen A."/>
            <person name="Lukacs Z."/>
            <person name="Mihaltcheva S."/>
            <person name="Morgado L.N."/>
            <person name="Niskanen T."/>
            <person name="Noordeloos M.E."/>
            <person name="Ohm R.A."/>
            <person name="Ortiz-Santana B."/>
            <person name="Ovrebo C."/>
            <person name="Racz N."/>
            <person name="Riley R."/>
            <person name="Savchenko A."/>
            <person name="Shiryaev A."/>
            <person name="Soop K."/>
            <person name="Spirin V."/>
            <person name="Szebenyi C."/>
            <person name="Tomsovsky M."/>
            <person name="Tulloss R.E."/>
            <person name="Uehling J."/>
            <person name="Grigoriev I.V."/>
            <person name="Vagvolgyi C."/>
            <person name="Papp T."/>
            <person name="Martin F.M."/>
            <person name="Miettinen O."/>
            <person name="Hibbett D.S."/>
            <person name="Nagy L.G."/>
        </authorList>
    </citation>
    <scope>NUCLEOTIDE SEQUENCE [LARGE SCALE GENOMIC DNA]</scope>
    <source>
        <strain evidence="1 2">OMC1185</strain>
    </source>
</reference>
<sequence length="159" mass="17842">MEMRSYQAILIPSDGRPPTLVPLATSPVAVADPFTAQATQTTRMPHPEVYMDYIAESLGARGWQYHTVEALDGMNKKFATPYIIFYPVVSRDGMPFPVNKCIREMQGKGYREETAWRGNIVVAKYCEGTFTNMMDASMADFPIIKNYLMTHHSPLAPAT</sequence>
<accession>A0A5C3NHU7</accession>
<dbReference type="EMBL" id="ML213504">
    <property type="protein sequence ID" value="TFK56036.1"/>
    <property type="molecule type" value="Genomic_DNA"/>
</dbReference>
<gene>
    <name evidence="1" type="ORF">OE88DRAFT_698288</name>
</gene>
<dbReference type="AlphaFoldDB" id="A0A5C3NHU7"/>
<organism evidence="1 2">
    <name type="scientific">Heliocybe sulcata</name>
    <dbReference type="NCBI Taxonomy" id="5364"/>
    <lineage>
        <taxon>Eukaryota</taxon>
        <taxon>Fungi</taxon>
        <taxon>Dikarya</taxon>
        <taxon>Basidiomycota</taxon>
        <taxon>Agaricomycotina</taxon>
        <taxon>Agaricomycetes</taxon>
        <taxon>Gloeophyllales</taxon>
        <taxon>Gloeophyllaceae</taxon>
        <taxon>Heliocybe</taxon>
    </lineage>
</organism>
<name>A0A5C3NHU7_9AGAM</name>
<dbReference type="OrthoDB" id="3147730at2759"/>